<dbReference type="Proteomes" id="UP000820818">
    <property type="component" value="Unassembled WGS sequence"/>
</dbReference>
<name>A0AAD5PME6_9CRUS</name>
<protein>
    <submittedName>
        <fullName evidence="2">Uncharacterized protein</fullName>
    </submittedName>
</protein>
<proteinExistence type="predicted"/>
<dbReference type="AlphaFoldDB" id="A0AAD5PME6"/>
<comment type="caution">
    <text evidence="2">The sequence shown here is derived from an EMBL/GenBank/DDBJ whole genome shotgun (WGS) entry which is preliminary data.</text>
</comment>
<accession>A0AAD5PME6</accession>
<feature type="region of interest" description="Disordered" evidence="1">
    <location>
        <begin position="219"/>
        <end position="250"/>
    </location>
</feature>
<feature type="compositionally biased region" description="Polar residues" evidence="1">
    <location>
        <begin position="224"/>
        <end position="242"/>
    </location>
</feature>
<keyword evidence="3" id="KW-1185">Reference proteome</keyword>
<evidence type="ECO:0000313" key="3">
    <source>
        <dbReference type="Proteomes" id="UP000820818"/>
    </source>
</evidence>
<evidence type="ECO:0000313" key="2">
    <source>
        <dbReference type="EMBL" id="KAI9550678.1"/>
    </source>
</evidence>
<dbReference type="EMBL" id="WJBH02000105">
    <property type="protein sequence ID" value="KAI9550678.1"/>
    <property type="molecule type" value="Genomic_DNA"/>
</dbReference>
<reference evidence="2" key="1">
    <citation type="submission" date="2022-05" db="EMBL/GenBank/DDBJ databases">
        <title>A multi-omics perspective on studying reproductive biology in Daphnia sinensis.</title>
        <authorList>
            <person name="Jia J."/>
        </authorList>
    </citation>
    <scope>NUCLEOTIDE SEQUENCE</scope>
    <source>
        <strain evidence="2">WSL</strain>
    </source>
</reference>
<organism evidence="2 3">
    <name type="scientific">Daphnia sinensis</name>
    <dbReference type="NCBI Taxonomy" id="1820382"/>
    <lineage>
        <taxon>Eukaryota</taxon>
        <taxon>Metazoa</taxon>
        <taxon>Ecdysozoa</taxon>
        <taxon>Arthropoda</taxon>
        <taxon>Crustacea</taxon>
        <taxon>Branchiopoda</taxon>
        <taxon>Diplostraca</taxon>
        <taxon>Cladocera</taxon>
        <taxon>Anomopoda</taxon>
        <taxon>Daphniidae</taxon>
        <taxon>Daphnia</taxon>
        <taxon>Daphnia similis group</taxon>
    </lineage>
</organism>
<gene>
    <name evidence="2" type="ORF">GHT06_006308</name>
</gene>
<evidence type="ECO:0000256" key="1">
    <source>
        <dbReference type="SAM" id="MobiDB-lite"/>
    </source>
</evidence>
<sequence>MSQHPLRNDNVDLWWENLFKPGIKRLSINYCKKRICEQRSKRKLLQSQLEETVNSANFDFARYTELKRELLAWERKAMKGFAIRSRVESLAEEEATTFQINKSRSNFQRSLITKLETNENRTLTNPVQINKEIIEYFSKIFKNQPLPDDQLAENFLKGIRDVLNLPKSTTNGLNIALISQSVSAQTNDGKELGSIPDVDGFLTAPFSVEEINIALKATKKNKQTEAPTITGKSSDQINSENLTSEKNHRL</sequence>